<feature type="domain" description="HTH cro/C1-type" evidence="1">
    <location>
        <begin position="11"/>
        <end position="66"/>
    </location>
</feature>
<dbReference type="InterPro" id="IPR040799">
    <property type="entry name" value="ComR_TPR"/>
</dbReference>
<dbReference type="PATRIC" id="fig|28037.99.peg.1693"/>
<dbReference type="EMBL" id="NCVE01000027">
    <property type="protein sequence ID" value="ORO89206.1"/>
    <property type="molecule type" value="Genomic_DNA"/>
</dbReference>
<proteinExistence type="predicted"/>
<evidence type="ECO:0000313" key="5">
    <source>
        <dbReference type="EMBL" id="RSI84681.1"/>
    </source>
</evidence>
<evidence type="ECO:0000313" key="10">
    <source>
        <dbReference type="Proteomes" id="UP000267438"/>
    </source>
</evidence>
<dbReference type="Pfam" id="PF01381">
    <property type="entry name" value="HTH_3"/>
    <property type="match status" value="1"/>
</dbReference>
<dbReference type="EMBL" id="NCVF01000023">
    <property type="protein sequence ID" value="ORO93315.1"/>
    <property type="molecule type" value="Genomic_DNA"/>
</dbReference>
<dbReference type="CDD" id="cd00093">
    <property type="entry name" value="HTH_XRE"/>
    <property type="match status" value="1"/>
</dbReference>
<protein>
    <submittedName>
        <fullName evidence="3 5">Transcriptional regulator</fullName>
    </submittedName>
    <submittedName>
        <fullName evidence="2">Helix-turn-helix family protein</fullName>
    </submittedName>
</protein>
<evidence type="ECO:0000313" key="7">
    <source>
        <dbReference type="Proteomes" id="UP000028093"/>
    </source>
</evidence>
<name>A0A081PMV1_STRMT</name>
<dbReference type="Proteomes" id="UP000267438">
    <property type="component" value="Unassembled WGS sequence"/>
</dbReference>
<reference evidence="4" key="3">
    <citation type="submission" date="2017-04" db="EMBL/GenBank/DDBJ databases">
        <authorList>
            <person name="Afonso C.L."/>
            <person name="Miller P.J."/>
            <person name="Scott M.A."/>
            <person name="Spackman E."/>
            <person name="Goraichik I."/>
            <person name="Dimitrov K.M."/>
            <person name="Suarez D.L."/>
            <person name="Swayne D.E."/>
        </authorList>
    </citation>
    <scope>NUCLEOTIDE SEQUENCE</scope>
    <source>
        <strain evidence="4">RH_50275_09</strain>
    </source>
</reference>
<evidence type="ECO:0000259" key="1">
    <source>
        <dbReference type="PROSITE" id="PS50943"/>
    </source>
</evidence>
<dbReference type="Gene3D" id="1.10.260.40">
    <property type="entry name" value="lambda repressor-like DNA-binding domains"/>
    <property type="match status" value="1"/>
</dbReference>
<organism evidence="2 7">
    <name type="scientific">Streptococcus mitis</name>
    <dbReference type="NCBI Taxonomy" id="28037"/>
    <lineage>
        <taxon>Bacteria</taxon>
        <taxon>Bacillati</taxon>
        <taxon>Bacillota</taxon>
        <taxon>Bacilli</taxon>
        <taxon>Lactobacillales</taxon>
        <taxon>Streptococcaceae</taxon>
        <taxon>Streptococcus</taxon>
        <taxon>Streptococcus mitis group</taxon>
    </lineage>
</organism>
<dbReference type="InterPro" id="IPR010982">
    <property type="entry name" value="Lambda_DNA-bd_dom_sf"/>
</dbReference>
<evidence type="ECO:0000313" key="3">
    <source>
        <dbReference type="EMBL" id="ORO89206.1"/>
    </source>
</evidence>
<evidence type="ECO:0000313" key="11">
    <source>
        <dbReference type="Proteomes" id="UP000277742"/>
    </source>
</evidence>
<dbReference type="Proteomes" id="UP000277742">
    <property type="component" value="Unassembled WGS sequence"/>
</dbReference>
<reference evidence="10 11" key="5">
    <citation type="submission" date="2018-11" db="EMBL/GenBank/DDBJ databases">
        <title>Species Designations Belie Phenotypic and Genotypic Heterogeneity in Oral Streptococci.</title>
        <authorList>
            <person name="Velsko I."/>
        </authorList>
    </citation>
    <scope>NUCLEOTIDE SEQUENCE [LARGE SCALE GENOMIC DNA]</scope>
    <source>
        <strain evidence="5 11">BCA12</strain>
        <strain evidence="6 10">BCC06</strain>
    </source>
</reference>
<dbReference type="GO" id="GO:0003677">
    <property type="term" value="F:DNA binding"/>
    <property type="evidence" value="ECO:0007669"/>
    <property type="project" value="InterPro"/>
</dbReference>
<dbReference type="Proteomes" id="UP000028093">
    <property type="component" value="Unassembled WGS sequence"/>
</dbReference>
<comment type="caution">
    <text evidence="2">The sequence shown here is derived from an EMBL/GenBank/DDBJ whole genome shotgun (WGS) entry which is preliminary data.</text>
</comment>
<dbReference type="AlphaFoldDB" id="A0A081PMV1"/>
<evidence type="ECO:0000313" key="2">
    <source>
        <dbReference type="EMBL" id="KEQ32024.1"/>
    </source>
</evidence>
<dbReference type="Pfam" id="PF18710">
    <property type="entry name" value="ComR_TPR"/>
    <property type="match status" value="1"/>
</dbReference>
<dbReference type="SMART" id="SM00530">
    <property type="entry name" value="HTH_XRE"/>
    <property type="match status" value="1"/>
</dbReference>
<evidence type="ECO:0000313" key="6">
    <source>
        <dbReference type="EMBL" id="RSJ15110.1"/>
    </source>
</evidence>
<evidence type="ECO:0000313" key="9">
    <source>
        <dbReference type="Proteomes" id="UP000193929"/>
    </source>
</evidence>
<dbReference type="RefSeq" id="WP_020902121.1">
    <property type="nucleotide sequence ID" value="NZ_CAMHLX010000002.1"/>
</dbReference>
<dbReference type="EMBL" id="RJOH01000001">
    <property type="protein sequence ID" value="RSJ15110.1"/>
    <property type="molecule type" value="Genomic_DNA"/>
</dbReference>
<dbReference type="PROSITE" id="PS50943">
    <property type="entry name" value="HTH_CROC1"/>
    <property type="match status" value="1"/>
</dbReference>
<dbReference type="EMBL" id="RJNR01000001">
    <property type="protein sequence ID" value="RSI84681.1"/>
    <property type="molecule type" value="Genomic_DNA"/>
</dbReference>
<evidence type="ECO:0000313" key="4">
    <source>
        <dbReference type="EMBL" id="ORO93315.1"/>
    </source>
</evidence>
<gene>
    <name evidence="4" type="ORF">B7700_05890</name>
    <name evidence="3" type="ORF">B7701_06010</name>
    <name evidence="6" type="ORF">D8836_00335</name>
    <name evidence="5" type="ORF">D8855_00495</name>
    <name evidence="2" type="ORF">SK1126_1783</name>
</gene>
<reference evidence="3" key="4">
    <citation type="submission" date="2017-04" db="EMBL/GenBank/DDBJ databases">
        <authorList>
            <person name="Nielsen X.C."/>
            <person name="Rasmussen L.H."/>
            <person name="Hoejholt K."/>
            <person name="Rasmussen S."/>
            <person name="Christensen J.J."/>
        </authorList>
    </citation>
    <scope>NUCLEOTIDE SEQUENCE</scope>
    <source>
        <strain evidence="3">RH_50738_11</strain>
    </source>
</reference>
<accession>A0A081PMV1</accession>
<dbReference type="EMBL" id="JPFT01000009">
    <property type="protein sequence ID" value="KEQ32024.1"/>
    <property type="molecule type" value="Genomic_DNA"/>
</dbReference>
<evidence type="ECO:0000313" key="8">
    <source>
        <dbReference type="Proteomes" id="UP000193441"/>
    </source>
</evidence>
<dbReference type="SUPFAM" id="SSF47413">
    <property type="entry name" value="lambda repressor-like DNA-binding domains"/>
    <property type="match status" value="1"/>
</dbReference>
<dbReference type="Proteomes" id="UP000193929">
    <property type="component" value="Unassembled WGS sequence"/>
</dbReference>
<dbReference type="Proteomes" id="UP000193441">
    <property type="component" value="Unassembled WGS sequence"/>
</dbReference>
<sequence>MDIKKEVGKRIRMLREMKHITRETLCDDETEITVRQLARIESGQSSPSLSKVEYIAYKLGCSISHIVDMDHMILPSEYLILKDKLIKFQTYGDDDRIQVKEELFERVYEHYYDSLPEDEQIAVSALQASFDVFVSEDAGFGDALLDEYFEQVKIRKNYSVNDLLLIKLYFVSCLARPIGYHHELFWMLSKKLIRETNSSDLETAYMLKRTVLDSLAVQWMEKSYSTFEPYVKAMNRLMILSQDFQNKPIVDMLEAMCTLFHKRDKEKAIRLYDRAIICAQAFGDQVLEARILGEKEKDLKTFEEMES</sequence>
<dbReference type="InterPro" id="IPR001387">
    <property type="entry name" value="Cro/C1-type_HTH"/>
</dbReference>
<reference evidence="2 7" key="1">
    <citation type="submission" date="2014-05" db="EMBL/GenBank/DDBJ databases">
        <authorList>
            <person name="Daugherty S.C."/>
            <person name="Tallon L.J."/>
            <person name="Sadzewicz L."/>
            <person name="Kilian M."/>
            <person name="Tettelin H."/>
        </authorList>
    </citation>
    <scope>NUCLEOTIDE SEQUENCE [LARGE SCALE GENOMIC DNA]</scope>
    <source>
        <strain evidence="2 7">SK1126</strain>
    </source>
</reference>
<reference evidence="8 9" key="2">
    <citation type="journal article" date="2016" name="Eur. J. Clin. Microbiol. Infect. Dis.">
        <title>Whole genome sequencing as a tool for phylogenetic analysis of clinical strains of Mitis group streptococci.</title>
        <authorList>
            <person name="Rasmussen L.H."/>
            <person name="Dargis R."/>
            <person name="Hojholt K."/>
            <person name="Christensen J.J."/>
            <person name="Skovgaard O."/>
            <person name="Justesen U.S."/>
            <person name="Rosenvinge F.S."/>
            <person name="Moser C."/>
            <person name="Lukjancenko O."/>
            <person name="Rasmussen S."/>
            <person name="Nielsen X.C."/>
        </authorList>
    </citation>
    <scope>NUCLEOTIDE SEQUENCE [LARGE SCALE GENOMIC DNA]</scope>
    <source>
        <strain evidence="4 9">RH_50275_09</strain>
        <strain evidence="3 8">RH_50738_11</strain>
    </source>
</reference>